<name>A0A0B7JSG2_BIOOC</name>
<gene>
    <name evidence="2" type="ORF">BN869_000001501_1</name>
</gene>
<accession>A0A0B7JSG2</accession>
<sequence>ICLALDHQSREHWSVTPALNFATCAALPPLTKLPEVETTASLIATIRQESLGWELCASSVLFPLKGVVRRFAFPLLLCAPAGQFEVYRIPSLLPTDRHYSNSFGDPNAHSSTPRQTPTSATFPSPVLSTPKQQVGQFYDGASWTPRFAEDYSVFNSTPGNLRATQGLFLDAVSITHTDHSLRNKALLSTESSTSENSSYNGLLSPDTNLQLPYAESINSELPTANLADLRNEQALKPYSQSNPRTPKRASETPAKRVATKRENPLQTVTPPPTTHKGRRKLAPRLKMQEDQSYGQPDLMDPSQVAEMQAFLGHTGDFFGYPMSAPVTAPENFWDPSTLNLPMDMDFSAAAQNLFPQPGTSYHRPSGSFDWNNEAPLFQTPQETAPTSSQETIRQPPRRERALAPKPRAPEQLPATTTAHPTITSFEAASENPFGILNHTGAVNPGMLLSRPQTSLDDVDFHPSTNLGLQGNTVPSVPARVPSADGIRRTASFKSMTEGKVPDRRLTRSPVKPVPTRPNLGRSQSENRGRRSIARGPVVNQTAVARPPSQTRSGSGIETGRPSTRPSGRVSPLKRHRLSGLTSIPESASRGISSASIRFTIDSNGRARAEAAHSIYENRANSIRSRSSDGSQSWNGSGDESSSDDEPIIIPSRTSSFNTSFALPDPLKPVGSIFHSSRRSISDRSTSTVNAPDTPNILIAHDAESEAETLMNDPHDQEGDAASELLKLVENRRNRSGHLVGAGANRLSANHISRRSNSRSPASLNDIMEIRCVCHRNGTDENDGYMRFLRDVASWSLYQNQPANITESLHLCVLCSNTTRPGRADEKQWECGDRGSDVALGEQVVQDVEMSL</sequence>
<feature type="region of interest" description="Disordered" evidence="1">
    <location>
        <begin position="674"/>
        <end position="694"/>
    </location>
</feature>
<evidence type="ECO:0000256" key="1">
    <source>
        <dbReference type="SAM" id="MobiDB-lite"/>
    </source>
</evidence>
<feature type="region of interest" description="Disordered" evidence="1">
    <location>
        <begin position="358"/>
        <end position="417"/>
    </location>
</feature>
<feature type="region of interest" description="Disordered" evidence="1">
    <location>
        <begin position="621"/>
        <end position="651"/>
    </location>
</feature>
<feature type="compositionally biased region" description="Polar residues" evidence="1">
    <location>
        <begin position="378"/>
        <end position="392"/>
    </location>
</feature>
<evidence type="ECO:0000313" key="2">
    <source>
        <dbReference type="EMBL" id="CEO45446.1"/>
    </source>
</evidence>
<feature type="compositionally biased region" description="Polar residues" evidence="1">
    <location>
        <begin position="465"/>
        <end position="474"/>
    </location>
</feature>
<reference evidence="2" key="1">
    <citation type="submission" date="2015-01" db="EMBL/GenBank/DDBJ databases">
        <authorList>
            <person name="Durling Mikael"/>
        </authorList>
    </citation>
    <scope>NUCLEOTIDE SEQUENCE</scope>
</reference>
<feature type="region of interest" description="Disordered" evidence="1">
    <location>
        <begin position="100"/>
        <end position="127"/>
    </location>
</feature>
<dbReference type="AlphaFoldDB" id="A0A0B7JSG2"/>
<protein>
    <submittedName>
        <fullName evidence="2">Uncharacterized protein</fullName>
    </submittedName>
</protein>
<feature type="compositionally biased region" description="Low complexity" evidence="1">
    <location>
        <begin position="621"/>
        <end position="639"/>
    </location>
</feature>
<feature type="compositionally biased region" description="Basic and acidic residues" evidence="1">
    <location>
        <begin position="248"/>
        <end position="263"/>
    </location>
</feature>
<feature type="region of interest" description="Disordered" evidence="1">
    <location>
        <begin position="465"/>
        <end position="590"/>
    </location>
</feature>
<proteinExistence type="predicted"/>
<feature type="non-terminal residue" evidence="2">
    <location>
        <position position="1"/>
    </location>
</feature>
<feature type="region of interest" description="Disordered" evidence="1">
    <location>
        <begin position="235"/>
        <end position="296"/>
    </location>
</feature>
<dbReference type="EMBL" id="CDPU01000002">
    <property type="protein sequence ID" value="CEO45446.1"/>
    <property type="molecule type" value="Genomic_DNA"/>
</dbReference>
<feature type="compositionally biased region" description="Polar residues" evidence="1">
    <location>
        <begin position="538"/>
        <end position="565"/>
    </location>
</feature>
<organism evidence="2">
    <name type="scientific">Bionectria ochroleuca</name>
    <name type="common">Gliocladium roseum</name>
    <dbReference type="NCBI Taxonomy" id="29856"/>
    <lineage>
        <taxon>Eukaryota</taxon>
        <taxon>Fungi</taxon>
        <taxon>Dikarya</taxon>
        <taxon>Ascomycota</taxon>
        <taxon>Pezizomycotina</taxon>
        <taxon>Sordariomycetes</taxon>
        <taxon>Hypocreomycetidae</taxon>
        <taxon>Hypocreales</taxon>
        <taxon>Bionectriaceae</taxon>
        <taxon>Clonostachys</taxon>
    </lineage>
</organism>